<dbReference type="Pfam" id="PF09553">
    <property type="entry name" value="RE_Eco47II"/>
    <property type="match status" value="1"/>
</dbReference>
<dbReference type="EMBL" id="MHPA01000028">
    <property type="protein sequence ID" value="OGZ72289.1"/>
    <property type="molecule type" value="Genomic_DNA"/>
</dbReference>
<accession>A0A1G2IC05</accession>
<evidence type="ECO:0008006" key="3">
    <source>
        <dbReference type="Google" id="ProtNLM"/>
    </source>
</evidence>
<dbReference type="AlphaFoldDB" id="A0A1G2IC05"/>
<reference evidence="1 2" key="1">
    <citation type="journal article" date="2016" name="Nat. Commun.">
        <title>Thousands of microbial genomes shed light on interconnected biogeochemical processes in an aquifer system.</title>
        <authorList>
            <person name="Anantharaman K."/>
            <person name="Brown C.T."/>
            <person name="Hug L.A."/>
            <person name="Sharon I."/>
            <person name="Castelle C.J."/>
            <person name="Probst A.J."/>
            <person name="Thomas B.C."/>
            <person name="Singh A."/>
            <person name="Wilkins M.J."/>
            <person name="Karaoz U."/>
            <person name="Brodie E.L."/>
            <person name="Williams K.H."/>
            <person name="Hubbard S.S."/>
            <person name="Banfield J.F."/>
        </authorList>
    </citation>
    <scope>NUCLEOTIDE SEQUENCE [LARGE SCALE GENOMIC DNA]</scope>
</reference>
<proteinExistence type="predicted"/>
<comment type="caution">
    <text evidence="1">The sequence shown here is derived from an EMBL/GenBank/DDBJ whole genome shotgun (WGS) entry which is preliminary data.</text>
</comment>
<dbReference type="InterPro" id="IPR019057">
    <property type="entry name" value="Restrct_endonuc_II_Eco47II"/>
</dbReference>
<dbReference type="GO" id="GO:0009036">
    <property type="term" value="F:type II site-specific deoxyribonuclease activity"/>
    <property type="evidence" value="ECO:0007669"/>
    <property type="project" value="InterPro"/>
</dbReference>
<protein>
    <recommendedName>
        <fullName evidence="3">Restriction endonuclease</fullName>
    </recommendedName>
</protein>
<dbReference type="GO" id="GO:0003677">
    <property type="term" value="F:DNA binding"/>
    <property type="evidence" value="ECO:0007669"/>
    <property type="project" value="InterPro"/>
</dbReference>
<dbReference type="Proteomes" id="UP000176774">
    <property type="component" value="Unassembled WGS sequence"/>
</dbReference>
<gene>
    <name evidence="1" type="ORF">A2908_03805</name>
</gene>
<evidence type="ECO:0000313" key="1">
    <source>
        <dbReference type="EMBL" id="OGZ72289.1"/>
    </source>
</evidence>
<sequence>MDNEKLYVRVKIVIDSARDALKKNEKQFYGNSVDPFSALFDALWQNISLTKWLKQEKSRQNQKTLQNYLGDFHQEIIGSFKNWESLGKGKVFDVKNDGKKIIAEIKNKHNTTKGNHKIVIYDDLKEQLDTGYGGYKAYYVEIIPKNKKVYDKPFTPSDNKTHFQRPKNENIRVIDGKSFYALATGDKDALKKIYAILPKVIGDILKREYKIVEGDASFEELFNRIY</sequence>
<dbReference type="GO" id="GO:0009307">
    <property type="term" value="P:DNA restriction-modification system"/>
    <property type="evidence" value="ECO:0007669"/>
    <property type="project" value="InterPro"/>
</dbReference>
<organism evidence="1 2">
    <name type="scientific">Candidatus Staskawiczbacteria bacterium RIFCSPLOWO2_01_FULL_38_12b</name>
    <dbReference type="NCBI Taxonomy" id="1802214"/>
    <lineage>
        <taxon>Bacteria</taxon>
        <taxon>Candidatus Staskawicziibacteriota</taxon>
    </lineage>
</organism>
<evidence type="ECO:0000313" key="2">
    <source>
        <dbReference type="Proteomes" id="UP000176774"/>
    </source>
</evidence>
<name>A0A1G2IC05_9BACT</name>